<feature type="domain" description="HAMP" evidence="5">
    <location>
        <begin position="556"/>
        <end position="602"/>
    </location>
</feature>
<dbReference type="Gene3D" id="1.10.287.950">
    <property type="entry name" value="Methyl-accepting chemotaxis protein"/>
    <property type="match status" value="1"/>
</dbReference>
<feature type="transmembrane region" description="Helical" evidence="3">
    <location>
        <begin position="309"/>
        <end position="330"/>
    </location>
</feature>
<dbReference type="SUPFAM" id="SSF58104">
    <property type="entry name" value="Methyl-accepting chemotaxis protein (MCP) signaling domain"/>
    <property type="match status" value="1"/>
</dbReference>
<proteinExistence type="inferred from homology"/>
<dbReference type="PROSITE" id="PS50885">
    <property type="entry name" value="HAMP"/>
    <property type="match status" value="2"/>
</dbReference>
<gene>
    <name evidence="6" type="ORF">MNBD_GAMMA06-966</name>
</gene>
<dbReference type="GO" id="GO:0004888">
    <property type="term" value="F:transmembrane signaling receptor activity"/>
    <property type="evidence" value="ECO:0007669"/>
    <property type="project" value="InterPro"/>
</dbReference>
<evidence type="ECO:0000259" key="5">
    <source>
        <dbReference type="PROSITE" id="PS50885"/>
    </source>
</evidence>
<dbReference type="Gene3D" id="6.10.340.10">
    <property type="match status" value="1"/>
</dbReference>
<keyword evidence="3" id="KW-0812">Transmembrane</keyword>
<dbReference type="InterPro" id="IPR004090">
    <property type="entry name" value="Chemotax_Me-accpt_rcpt"/>
</dbReference>
<dbReference type="PANTHER" id="PTHR43531:SF11">
    <property type="entry name" value="METHYL-ACCEPTING CHEMOTAXIS PROTEIN 3"/>
    <property type="match status" value="1"/>
</dbReference>
<dbReference type="SUPFAM" id="SSF158472">
    <property type="entry name" value="HAMP domain-like"/>
    <property type="match status" value="1"/>
</dbReference>
<dbReference type="SMART" id="SM00283">
    <property type="entry name" value="MA"/>
    <property type="match status" value="1"/>
</dbReference>
<name>A0A3B0W4W5_9ZZZZ</name>
<dbReference type="PRINTS" id="PR00260">
    <property type="entry name" value="CHEMTRNSDUCR"/>
</dbReference>
<feature type="domain" description="HAMP" evidence="5">
    <location>
        <begin position="332"/>
        <end position="384"/>
    </location>
</feature>
<keyword evidence="3" id="KW-0472">Membrane</keyword>
<sequence length="863" mass="93675">MNAIKLKFFNLGLRYKISSLPIIMSLFLLTTGCLTWFELNVVDDSVSEVNEQYAPIAKHTAKLVGNVLKIELAIENYLLTKSQKYVAQFTRLHTDGQQVSGRLKDYISDEVQLEQINNVILKISQHDAYFSEGVVPYINERIRLVGEIEEEIIPDMLTILNYMNNVSQTKNNFTLVNKTSSLMKKLIEAESHLLSYQLSHKRTEAEIFRLQLMAAENIWFDMEIILNKAEGNNTQMTEWLFSVNKLMLSYIETSERIFANIVATNHLVEKQLMPTGVEIINLVDSIADNSWQGLGAAGRSVENAISQTFLIISIVTMSAILIGLLLTIFITRAITGPVAYAVGVAESVANGDLTRHIDNVSSDETGQLLLSLNTMQLNLRKRIEKDKAIAEESGRIAKALDVANANVMLADASNNIIYINTAAKALFEEIVEEVAKGIPEIDVKNMLGTNLEVFKSDDLINKLSDGSKDSLRSQLEIGDAEMLIVANPVFTENGVRAGTVVEWQDQTAQNKVINRLVDAAGSGDFSTLEIGKSSDQNYIELAGSINNMLSKTGTTIDEVVAVLESLADGDLRNSVNGEYQGVFSRLQISVNRTIDKLSDVLGAAKINSETGVATASKVSTAAADIGRGSSEQAASLEEISASMEQMSANIRQSADNAGQTEQIATQAAVDAGEAGEAVKTSVGAMNDIAQKISIIEEISRQTNLLALNAAIEAARAGEHGKGFAVVAAEVRKLAERSQDAASEIGELAMTTMDVAEQADIKLASLVPDIQKTADLVQEISVSVKEQDVGADEINKAIQRLDTVVQASATAADGLSNASQELLKMSDKQNIAMEFFTLNITDPDEQPEATVMAEIPELLSVGNG</sequence>
<protein>
    <submittedName>
        <fullName evidence="6">Methyl-accepting chemotaxis protein I (Serine chemoreceptor protein)</fullName>
    </submittedName>
</protein>
<evidence type="ECO:0000259" key="4">
    <source>
        <dbReference type="PROSITE" id="PS50111"/>
    </source>
</evidence>
<dbReference type="InterPro" id="IPR003660">
    <property type="entry name" value="HAMP_dom"/>
</dbReference>
<dbReference type="SMART" id="SM00304">
    <property type="entry name" value="HAMP"/>
    <property type="match status" value="3"/>
</dbReference>
<feature type="domain" description="Methyl-accepting transducer" evidence="4">
    <location>
        <begin position="607"/>
        <end position="822"/>
    </location>
</feature>
<dbReference type="EMBL" id="UOFD01000022">
    <property type="protein sequence ID" value="VAW50958.1"/>
    <property type="molecule type" value="Genomic_DNA"/>
</dbReference>
<dbReference type="GO" id="GO:0007165">
    <property type="term" value="P:signal transduction"/>
    <property type="evidence" value="ECO:0007669"/>
    <property type="project" value="InterPro"/>
</dbReference>
<reference evidence="6" key="1">
    <citation type="submission" date="2018-06" db="EMBL/GenBank/DDBJ databases">
        <authorList>
            <person name="Zhirakovskaya E."/>
        </authorList>
    </citation>
    <scope>NUCLEOTIDE SEQUENCE</scope>
</reference>
<dbReference type="PROSITE" id="PS50111">
    <property type="entry name" value="CHEMOTAXIS_TRANSDUC_2"/>
    <property type="match status" value="1"/>
</dbReference>
<evidence type="ECO:0000313" key="6">
    <source>
        <dbReference type="EMBL" id="VAW50958.1"/>
    </source>
</evidence>
<comment type="similarity">
    <text evidence="2">Belongs to the methyl-accepting chemotaxis (MCP) protein family.</text>
</comment>
<dbReference type="AlphaFoldDB" id="A0A3B0W4W5"/>
<organism evidence="6">
    <name type="scientific">hydrothermal vent metagenome</name>
    <dbReference type="NCBI Taxonomy" id="652676"/>
    <lineage>
        <taxon>unclassified sequences</taxon>
        <taxon>metagenomes</taxon>
        <taxon>ecological metagenomes</taxon>
    </lineage>
</organism>
<dbReference type="PANTHER" id="PTHR43531">
    <property type="entry name" value="PROTEIN ICFG"/>
    <property type="match status" value="1"/>
</dbReference>
<evidence type="ECO:0000256" key="2">
    <source>
        <dbReference type="ARBA" id="ARBA00029447"/>
    </source>
</evidence>
<evidence type="ECO:0000256" key="1">
    <source>
        <dbReference type="ARBA" id="ARBA00022500"/>
    </source>
</evidence>
<dbReference type="Gene3D" id="3.30.450.20">
    <property type="entry name" value="PAS domain"/>
    <property type="match status" value="1"/>
</dbReference>
<dbReference type="GO" id="GO:0006935">
    <property type="term" value="P:chemotaxis"/>
    <property type="evidence" value="ECO:0007669"/>
    <property type="project" value="UniProtKB-KW"/>
</dbReference>
<dbReference type="GO" id="GO:0005886">
    <property type="term" value="C:plasma membrane"/>
    <property type="evidence" value="ECO:0007669"/>
    <property type="project" value="TreeGrafter"/>
</dbReference>
<dbReference type="Pfam" id="PF00015">
    <property type="entry name" value="MCPsignal"/>
    <property type="match status" value="1"/>
</dbReference>
<dbReference type="InterPro" id="IPR004089">
    <property type="entry name" value="MCPsignal_dom"/>
</dbReference>
<accession>A0A3B0W4W5</accession>
<evidence type="ECO:0000256" key="3">
    <source>
        <dbReference type="SAM" id="Phobius"/>
    </source>
</evidence>
<dbReference type="InterPro" id="IPR051310">
    <property type="entry name" value="MCP_chemotaxis"/>
</dbReference>
<keyword evidence="3" id="KW-1133">Transmembrane helix</keyword>
<dbReference type="PROSITE" id="PS51257">
    <property type="entry name" value="PROKAR_LIPOPROTEIN"/>
    <property type="match status" value="1"/>
</dbReference>
<keyword evidence="6" id="KW-0675">Receptor</keyword>
<feature type="transmembrane region" description="Helical" evidence="3">
    <location>
        <begin position="20"/>
        <end position="37"/>
    </location>
</feature>
<dbReference type="Pfam" id="PF18947">
    <property type="entry name" value="HAMP_2"/>
    <property type="match status" value="1"/>
</dbReference>
<keyword evidence="1" id="KW-0145">Chemotaxis</keyword>
<dbReference type="CDD" id="cd06225">
    <property type="entry name" value="HAMP"/>
    <property type="match status" value="1"/>
</dbReference>
<dbReference type="Pfam" id="PF00672">
    <property type="entry name" value="HAMP"/>
    <property type="match status" value="1"/>
</dbReference>